<protein>
    <submittedName>
        <fullName evidence="1">Uncharacterized protein</fullName>
    </submittedName>
</protein>
<dbReference type="EMBL" id="CP053586">
    <property type="protein sequence ID" value="WNZ26309.1"/>
    <property type="molecule type" value="Genomic_DNA"/>
</dbReference>
<dbReference type="RefSeq" id="WP_316432569.1">
    <property type="nucleotide sequence ID" value="NZ_CP053586.1"/>
</dbReference>
<gene>
    <name evidence="1" type="ORF">HJG54_28135</name>
</gene>
<proteinExistence type="predicted"/>
<name>A0AA97AJ65_9CYAN</name>
<organism evidence="1">
    <name type="scientific">Leptolyngbya sp. NK1-12</name>
    <dbReference type="NCBI Taxonomy" id="2547451"/>
    <lineage>
        <taxon>Bacteria</taxon>
        <taxon>Bacillati</taxon>
        <taxon>Cyanobacteriota</taxon>
        <taxon>Cyanophyceae</taxon>
        <taxon>Leptolyngbyales</taxon>
        <taxon>Leptolyngbyaceae</taxon>
        <taxon>Leptolyngbya group</taxon>
        <taxon>Leptolyngbya</taxon>
    </lineage>
</organism>
<dbReference type="AlphaFoldDB" id="A0AA97AJ65"/>
<accession>A0AA97AJ65</accession>
<sequence>MLTKFLTKVEEIGFKAAIQENGNISIFLECCPSWRISLYLMDDGTYFPLIYLRQIRIEEVTDLHEIIPTVFAGIVKSKGYCSFRFLGEHNDFSGIEDELYGMYLFPAQPFNERIRPGYKQDLEVFLRILDLLFVYHLFQGDVLGCLEGVEEDFSFESLELNEWLNKITSVLGDEISYVANVRKNPDWFYFRSFSEEFSVCQSPHIAKLLKQLHSKNENNIKYLHGVRAKIELFRNLSNAISYQHEDLARKIFISLNDATETIAISQENQLLFVSDLHLVLKHANSGFLGVAEEKELIWKRQQQEIELLFFWRSVHPA</sequence>
<reference evidence="1" key="1">
    <citation type="submission" date="2020-05" db="EMBL/GenBank/DDBJ databases">
        <authorList>
            <person name="Zhu T."/>
            <person name="Keshari N."/>
            <person name="Lu X."/>
        </authorList>
    </citation>
    <scope>NUCLEOTIDE SEQUENCE</scope>
    <source>
        <strain evidence="1">NK1-12</strain>
    </source>
</reference>
<evidence type="ECO:0000313" key="1">
    <source>
        <dbReference type="EMBL" id="WNZ26309.1"/>
    </source>
</evidence>